<evidence type="ECO:0000256" key="2">
    <source>
        <dbReference type="ARBA" id="ARBA00023125"/>
    </source>
</evidence>
<name>A0A401R614_STRNR</name>
<reference evidence="6 7" key="1">
    <citation type="journal article" date="2019" name="Microbiol. Resour. Announc.">
        <title>Draft Genome Sequence of the Most Traditional epsilon-Poly-l-Lysine Producer, Streptomyces albulus NBRC14147.</title>
        <authorList>
            <person name="Yamanaka K."/>
            <person name="Hamano Y."/>
        </authorList>
    </citation>
    <scope>NUCLEOTIDE SEQUENCE [LARGE SCALE GENOMIC DNA]</scope>
    <source>
        <strain evidence="6 7">NBRC 14147</strain>
    </source>
</reference>
<dbReference type="RefSeq" id="WP_016571223.1">
    <property type="nucleotide sequence ID" value="NZ_BHXC01000007.1"/>
</dbReference>
<keyword evidence="1" id="KW-0805">Transcription regulation</keyword>
<accession>A0A401R614</accession>
<dbReference type="InterPro" id="IPR050109">
    <property type="entry name" value="HTH-type_TetR-like_transc_reg"/>
</dbReference>
<dbReference type="AlphaFoldDB" id="A0A401R614"/>
<dbReference type="PROSITE" id="PS50977">
    <property type="entry name" value="HTH_TETR_2"/>
    <property type="match status" value="1"/>
</dbReference>
<sequence length="223" mass="25152">MTRVEQAERTPQQERSIRTRRRILECAGTLFDRRGYSGTTVEDIAKEAAVTRGALYHHFRHKQYIAAAILEEQFEGMVIPPQRVRMQELVDAGYLLAYGLQNDAIQRGAARLTMEQGTDPIDRARAMQLWVEFAVSILFEAQKNGEVRPGVDVKRAGRTLVVSFTGAQNMSQALTDRRDLYEYITDIWRYSLPGVVNDDVMGQLTFDPARGAQIAGNRMALAS</sequence>
<dbReference type="InterPro" id="IPR001647">
    <property type="entry name" value="HTH_TetR"/>
</dbReference>
<evidence type="ECO:0000313" key="7">
    <source>
        <dbReference type="Proteomes" id="UP000288351"/>
    </source>
</evidence>
<dbReference type="SUPFAM" id="SSF48498">
    <property type="entry name" value="Tetracyclin repressor-like, C-terminal domain"/>
    <property type="match status" value="1"/>
</dbReference>
<gene>
    <name evidence="6" type="ORF">SALB_05842</name>
</gene>
<dbReference type="NCBIfam" id="NF041196">
    <property type="entry name" value="ScbR_bind_reg"/>
    <property type="match status" value="1"/>
</dbReference>
<evidence type="ECO:0000256" key="1">
    <source>
        <dbReference type="ARBA" id="ARBA00023015"/>
    </source>
</evidence>
<dbReference type="PRINTS" id="PR00455">
    <property type="entry name" value="HTHTETR"/>
</dbReference>
<evidence type="ECO:0000313" key="6">
    <source>
        <dbReference type="EMBL" id="GCB93065.1"/>
    </source>
</evidence>
<feature type="DNA-binding region" description="H-T-H motif" evidence="4">
    <location>
        <begin position="40"/>
        <end position="59"/>
    </location>
</feature>
<evidence type="ECO:0000256" key="3">
    <source>
        <dbReference type="ARBA" id="ARBA00023163"/>
    </source>
</evidence>
<dbReference type="InterPro" id="IPR009057">
    <property type="entry name" value="Homeodomain-like_sf"/>
</dbReference>
<dbReference type="InterPro" id="IPR036271">
    <property type="entry name" value="Tet_transcr_reg_TetR-rel_C_sf"/>
</dbReference>
<dbReference type="GO" id="GO:0003700">
    <property type="term" value="F:DNA-binding transcription factor activity"/>
    <property type="evidence" value="ECO:0007669"/>
    <property type="project" value="TreeGrafter"/>
</dbReference>
<evidence type="ECO:0000256" key="4">
    <source>
        <dbReference type="PROSITE-ProRule" id="PRU00335"/>
    </source>
</evidence>
<dbReference type="Gene3D" id="1.10.357.10">
    <property type="entry name" value="Tetracycline Repressor, domain 2"/>
    <property type="match status" value="1"/>
</dbReference>
<feature type="domain" description="HTH tetR-type" evidence="5">
    <location>
        <begin position="17"/>
        <end position="77"/>
    </location>
</feature>
<dbReference type="Pfam" id="PF00440">
    <property type="entry name" value="TetR_N"/>
    <property type="match status" value="1"/>
</dbReference>
<dbReference type="PANTHER" id="PTHR30055">
    <property type="entry name" value="HTH-TYPE TRANSCRIPTIONAL REGULATOR RUTR"/>
    <property type="match status" value="1"/>
</dbReference>
<evidence type="ECO:0000259" key="5">
    <source>
        <dbReference type="PROSITE" id="PS50977"/>
    </source>
</evidence>
<dbReference type="InterPro" id="IPR047923">
    <property type="entry name" value="ArpA-like"/>
</dbReference>
<protein>
    <submittedName>
        <fullName evidence="6">Gamma-butyrolactone-binding protein</fullName>
    </submittedName>
</protein>
<keyword evidence="2 4" id="KW-0238">DNA-binding</keyword>
<dbReference type="EMBL" id="BHXC01000007">
    <property type="protein sequence ID" value="GCB93065.1"/>
    <property type="molecule type" value="Genomic_DNA"/>
</dbReference>
<dbReference type="Proteomes" id="UP000288351">
    <property type="component" value="Unassembled WGS sequence"/>
</dbReference>
<dbReference type="SUPFAM" id="SSF46689">
    <property type="entry name" value="Homeodomain-like"/>
    <property type="match status" value="1"/>
</dbReference>
<keyword evidence="3" id="KW-0804">Transcription</keyword>
<comment type="caution">
    <text evidence="6">The sequence shown here is derived from an EMBL/GenBank/DDBJ whole genome shotgun (WGS) entry which is preliminary data.</text>
</comment>
<proteinExistence type="predicted"/>
<dbReference type="PANTHER" id="PTHR30055:SF234">
    <property type="entry name" value="HTH-TYPE TRANSCRIPTIONAL REGULATOR BETI"/>
    <property type="match status" value="1"/>
</dbReference>
<organism evidence="6 7">
    <name type="scientific">Streptomyces noursei</name>
    <name type="common">Streptomyces albulus</name>
    <dbReference type="NCBI Taxonomy" id="1971"/>
    <lineage>
        <taxon>Bacteria</taxon>
        <taxon>Bacillati</taxon>
        <taxon>Actinomycetota</taxon>
        <taxon>Actinomycetes</taxon>
        <taxon>Kitasatosporales</taxon>
        <taxon>Streptomycetaceae</taxon>
        <taxon>Streptomyces</taxon>
    </lineage>
</organism>
<dbReference type="GO" id="GO:0000976">
    <property type="term" value="F:transcription cis-regulatory region binding"/>
    <property type="evidence" value="ECO:0007669"/>
    <property type="project" value="TreeGrafter"/>
</dbReference>